<comment type="caution">
    <text evidence="1">The sequence shown here is derived from an EMBL/GenBank/DDBJ whole genome shotgun (WGS) entry which is preliminary data.</text>
</comment>
<dbReference type="InterPro" id="IPR045384">
    <property type="entry name" value="DUF6527"/>
</dbReference>
<sequence length="127" mass="14706">MSDNVIRPFQDKDGKRIGYHIWCEGCEEYHGIWVYNSNSYNGAKWTFNEDMIKPTFSPSLLVRSGHYQEDHKGGCWCDYNKKNPDKKAPFKCGVCHSFIRNGQIQYLNDCTHKLAGQTIDLKPDPND</sequence>
<evidence type="ECO:0008006" key="2">
    <source>
        <dbReference type="Google" id="ProtNLM"/>
    </source>
</evidence>
<proteinExistence type="predicted"/>
<evidence type="ECO:0000313" key="1">
    <source>
        <dbReference type="EMBL" id="GAF73901.1"/>
    </source>
</evidence>
<accession>X0SFK6</accession>
<dbReference type="EMBL" id="BARS01009384">
    <property type="protein sequence ID" value="GAF73901.1"/>
    <property type="molecule type" value="Genomic_DNA"/>
</dbReference>
<reference evidence="1" key="1">
    <citation type="journal article" date="2014" name="Front. Microbiol.">
        <title>High frequency of phylogenetically diverse reductive dehalogenase-homologous genes in deep subseafloor sedimentary metagenomes.</title>
        <authorList>
            <person name="Kawai M."/>
            <person name="Futagami T."/>
            <person name="Toyoda A."/>
            <person name="Takaki Y."/>
            <person name="Nishi S."/>
            <person name="Hori S."/>
            <person name="Arai W."/>
            <person name="Tsubouchi T."/>
            <person name="Morono Y."/>
            <person name="Uchiyama I."/>
            <person name="Ito T."/>
            <person name="Fujiyama A."/>
            <person name="Inagaki F."/>
            <person name="Takami H."/>
        </authorList>
    </citation>
    <scope>NUCLEOTIDE SEQUENCE</scope>
    <source>
        <strain evidence="1">Expedition CK06-06</strain>
    </source>
</reference>
<gene>
    <name evidence="1" type="ORF">S01H1_17657</name>
</gene>
<dbReference type="AlphaFoldDB" id="X0SFK6"/>
<protein>
    <recommendedName>
        <fullName evidence="2">Ammonia monooxygenase</fullName>
    </recommendedName>
</protein>
<dbReference type="Pfam" id="PF20137">
    <property type="entry name" value="BubE"/>
    <property type="match status" value="1"/>
</dbReference>
<name>X0SFK6_9ZZZZ</name>
<organism evidence="1">
    <name type="scientific">marine sediment metagenome</name>
    <dbReference type="NCBI Taxonomy" id="412755"/>
    <lineage>
        <taxon>unclassified sequences</taxon>
        <taxon>metagenomes</taxon>
        <taxon>ecological metagenomes</taxon>
    </lineage>
</organism>